<reference evidence="5 6" key="2">
    <citation type="journal article" date="2018" name="Proc. Natl. Acad. Sci.">
        <title>RNAi is a critical determinant of centromere evolution in closely related fungi.</title>
        <authorList>
            <person name="Yadav V."/>
            <person name="Sun S."/>
            <person name="Billmyre R.B."/>
            <person name="Thimmappa B.C."/>
            <person name="Shea T."/>
            <person name="Lintner R."/>
            <person name="Bakkeren G."/>
            <person name="Cuomo C.A."/>
            <person name="Heitman J."/>
            <person name="Sanyal K."/>
        </authorList>
    </citation>
    <scope>NUCLEOTIDE SEQUENCE [LARGE SCALE GENOMIC DNA]</scope>
    <source>
        <strain evidence="5 6">R265</strain>
    </source>
</reference>
<gene>
    <name evidence="5" type="ORF">CNBG_1378</name>
</gene>
<keyword evidence="2" id="KW-0489">Methyltransferase</keyword>
<evidence type="ECO:0000256" key="3">
    <source>
        <dbReference type="ARBA" id="ARBA00022679"/>
    </source>
</evidence>
<reference evidence="5 6" key="1">
    <citation type="journal article" date="2011" name="MBio">
        <title>Genome variation in Cryptococcus gattii, an emerging pathogen of immunocompetent hosts.</title>
        <authorList>
            <person name="D'Souza C.A."/>
            <person name="Kronstad J.W."/>
            <person name="Taylor G."/>
            <person name="Warren R."/>
            <person name="Yuen M."/>
            <person name="Hu G."/>
            <person name="Jung W.H."/>
            <person name="Sham A."/>
            <person name="Kidd S.E."/>
            <person name="Tangen K."/>
            <person name="Lee N."/>
            <person name="Zeilmaker T."/>
            <person name="Sawkins J."/>
            <person name="McVicker G."/>
            <person name="Shah S."/>
            <person name="Gnerre S."/>
            <person name="Griggs A."/>
            <person name="Zeng Q."/>
            <person name="Bartlett K."/>
            <person name="Li W."/>
            <person name="Wang X."/>
            <person name="Heitman J."/>
            <person name="Stajich J.E."/>
            <person name="Fraser J.A."/>
            <person name="Meyer W."/>
            <person name="Carter D."/>
            <person name="Schein J."/>
            <person name="Krzywinski M."/>
            <person name="Kwon-Chung K.J."/>
            <person name="Varma A."/>
            <person name="Wang J."/>
            <person name="Brunham R."/>
            <person name="Fyfe M."/>
            <person name="Ouellette B.F."/>
            <person name="Siddiqui A."/>
            <person name="Marra M."/>
            <person name="Jones S."/>
            <person name="Holt R."/>
            <person name="Birren B.W."/>
            <person name="Galagan J.E."/>
            <person name="Cuomo C.A."/>
        </authorList>
    </citation>
    <scope>NUCLEOTIDE SEQUENCE [LARGE SCALE GENOMIC DNA]</scope>
    <source>
        <strain evidence="5 6">R265</strain>
    </source>
</reference>
<dbReference type="SUPFAM" id="SSF53335">
    <property type="entry name" value="S-adenosyl-L-methionine-dependent methyltransferases"/>
    <property type="match status" value="1"/>
</dbReference>
<evidence type="ECO:0008006" key="7">
    <source>
        <dbReference type="Google" id="ProtNLM"/>
    </source>
</evidence>
<dbReference type="GeneID" id="88177801"/>
<evidence type="ECO:0000256" key="2">
    <source>
        <dbReference type="ARBA" id="ARBA00022603"/>
    </source>
</evidence>
<accession>A0A095C3U5</accession>
<dbReference type="InterPro" id="IPR029063">
    <property type="entry name" value="SAM-dependent_MTases_sf"/>
</dbReference>
<dbReference type="Proteomes" id="UP000029445">
    <property type="component" value="Chromosome 3"/>
</dbReference>
<dbReference type="AlphaFoldDB" id="A0A095C3U5"/>
<evidence type="ECO:0000256" key="1">
    <source>
        <dbReference type="ARBA" id="ARBA00022553"/>
    </source>
</evidence>
<keyword evidence="3" id="KW-0808">Transferase</keyword>
<dbReference type="VEuPathDB" id="FungiDB:CNBG_1378"/>
<organism evidence="5 6">
    <name type="scientific">Cryptococcus deuterogattii (strain R265)</name>
    <name type="common">Cryptococcus gattii VGII (strain R265)</name>
    <dbReference type="NCBI Taxonomy" id="294750"/>
    <lineage>
        <taxon>Eukaryota</taxon>
        <taxon>Fungi</taxon>
        <taxon>Dikarya</taxon>
        <taxon>Basidiomycota</taxon>
        <taxon>Agaricomycotina</taxon>
        <taxon>Tremellomycetes</taxon>
        <taxon>Tremellales</taxon>
        <taxon>Cryptococcaceae</taxon>
        <taxon>Cryptococcus</taxon>
        <taxon>Cryptococcus gattii species complex</taxon>
    </lineage>
</organism>
<dbReference type="PANTHER" id="PTHR32183">
    <property type="match status" value="1"/>
</dbReference>
<dbReference type="InterPro" id="IPR008854">
    <property type="entry name" value="TPMT"/>
</dbReference>
<evidence type="ECO:0000313" key="6">
    <source>
        <dbReference type="Proteomes" id="UP000029445"/>
    </source>
</evidence>
<dbReference type="EMBL" id="CP025761">
    <property type="protein sequence ID" value="KGB75540.1"/>
    <property type="molecule type" value="Genomic_DNA"/>
</dbReference>
<dbReference type="GO" id="GO:0032259">
    <property type="term" value="P:methylation"/>
    <property type="evidence" value="ECO:0007669"/>
    <property type="project" value="UniProtKB-KW"/>
</dbReference>
<dbReference type="OMA" id="EQTFFCA"/>
<dbReference type="Pfam" id="PF05724">
    <property type="entry name" value="TPMT"/>
    <property type="match status" value="1"/>
</dbReference>
<keyword evidence="4" id="KW-0949">S-adenosyl-L-methionine</keyword>
<dbReference type="RefSeq" id="XP_062881482.1">
    <property type="nucleotide sequence ID" value="XM_063025527.1"/>
</dbReference>
<dbReference type="Gene3D" id="3.40.50.150">
    <property type="entry name" value="Vaccinia Virus protein VP39"/>
    <property type="match status" value="1"/>
</dbReference>
<dbReference type="GO" id="GO:0008757">
    <property type="term" value="F:S-adenosylmethionine-dependent methyltransferase activity"/>
    <property type="evidence" value="ECO:0007669"/>
    <property type="project" value="InterPro"/>
</dbReference>
<keyword evidence="1" id="KW-0597">Phosphoprotein</keyword>
<dbReference type="OrthoDB" id="276151at2759"/>
<dbReference type="PANTHER" id="PTHR32183:SF6">
    <property type="entry name" value="CYSTEINE SULFINATE DESULFINASE_CYSTEINE DESULFURASE AND RELATED ENZYMES"/>
    <property type="match status" value="1"/>
</dbReference>
<dbReference type="HOGENOM" id="CLU_056435_1_1_1"/>
<evidence type="ECO:0000313" key="5">
    <source>
        <dbReference type="EMBL" id="KGB75540.1"/>
    </source>
</evidence>
<evidence type="ECO:0000256" key="4">
    <source>
        <dbReference type="ARBA" id="ARBA00022691"/>
    </source>
</evidence>
<dbReference type="STRING" id="294750.A0A095C3U5"/>
<sequence>MAQSSSDDNVWEERWAQGRTRFDQSAAHPVFVKFLKSDTATELGVPKSGKALVPGCGRGYDVHLLASTGLDATGLDLAPTGVEAARHWIGSQPSTSGKTDVVVQDFFTYHPSEKFDVIYDYTFLCALPPSLRSEWARQTTQLANIATNTNPILITLMYPLPPTAQSGGPPFALSEEIYEELLKGQGWKMVWSEDIEEPTRMVGAPGGEKLAVWKRI</sequence>
<dbReference type="KEGG" id="cdeu:CNBG_1378"/>
<proteinExistence type="predicted"/>
<dbReference type="PROSITE" id="PS51585">
    <property type="entry name" value="SAM_MT_TPMT"/>
    <property type="match status" value="1"/>
</dbReference>
<keyword evidence="6" id="KW-1185">Reference proteome</keyword>
<name>A0A095C3U5_CRYD2</name>
<protein>
    <recommendedName>
        <fullName evidence="7">Thiol methyltransferase 1</fullName>
    </recommendedName>
</protein>